<dbReference type="InParanoid" id="A0A1V9X549"/>
<gene>
    <name evidence="2" type="ORF">BIW11_04526</name>
</gene>
<dbReference type="EMBL" id="MNPL01024041">
    <property type="protein sequence ID" value="OQR68627.1"/>
    <property type="molecule type" value="Genomic_DNA"/>
</dbReference>
<dbReference type="AlphaFoldDB" id="A0A1V9X549"/>
<comment type="caution">
    <text evidence="2">The sequence shown here is derived from an EMBL/GenBank/DDBJ whole genome shotgun (WGS) entry which is preliminary data.</text>
</comment>
<keyword evidence="1" id="KW-1133">Transmembrane helix</keyword>
<keyword evidence="1" id="KW-0472">Membrane</keyword>
<organism evidence="2 3">
    <name type="scientific">Tropilaelaps mercedesae</name>
    <dbReference type="NCBI Taxonomy" id="418985"/>
    <lineage>
        <taxon>Eukaryota</taxon>
        <taxon>Metazoa</taxon>
        <taxon>Ecdysozoa</taxon>
        <taxon>Arthropoda</taxon>
        <taxon>Chelicerata</taxon>
        <taxon>Arachnida</taxon>
        <taxon>Acari</taxon>
        <taxon>Parasitiformes</taxon>
        <taxon>Mesostigmata</taxon>
        <taxon>Gamasina</taxon>
        <taxon>Dermanyssoidea</taxon>
        <taxon>Laelapidae</taxon>
        <taxon>Tropilaelaps</taxon>
    </lineage>
</organism>
<keyword evidence="3" id="KW-1185">Reference proteome</keyword>
<name>A0A1V9X549_9ACAR</name>
<evidence type="ECO:0000313" key="2">
    <source>
        <dbReference type="EMBL" id="OQR68627.1"/>
    </source>
</evidence>
<sequence length="38" mass="4200">MARRGLINGNRKYKSTGLVTMLYPVLLTILVYSSPDSA</sequence>
<proteinExistence type="predicted"/>
<accession>A0A1V9X549</accession>
<feature type="transmembrane region" description="Helical" evidence="1">
    <location>
        <begin position="12"/>
        <end position="32"/>
    </location>
</feature>
<keyword evidence="1" id="KW-0812">Transmembrane</keyword>
<reference evidence="2 3" key="1">
    <citation type="journal article" date="2017" name="Gigascience">
        <title>Draft genome of the honey bee ectoparasitic mite, Tropilaelaps mercedesae, is shaped by the parasitic life history.</title>
        <authorList>
            <person name="Dong X."/>
            <person name="Armstrong S.D."/>
            <person name="Xia D."/>
            <person name="Makepeace B.L."/>
            <person name="Darby A.C."/>
            <person name="Kadowaki T."/>
        </authorList>
    </citation>
    <scope>NUCLEOTIDE SEQUENCE [LARGE SCALE GENOMIC DNA]</scope>
    <source>
        <strain evidence="2">Wuxi-XJTLU</strain>
    </source>
</reference>
<protein>
    <submittedName>
        <fullName evidence="2">Uncharacterized protein</fullName>
    </submittedName>
</protein>
<evidence type="ECO:0000313" key="3">
    <source>
        <dbReference type="Proteomes" id="UP000192247"/>
    </source>
</evidence>
<evidence type="ECO:0000256" key="1">
    <source>
        <dbReference type="SAM" id="Phobius"/>
    </source>
</evidence>
<dbReference type="Proteomes" id="UP000192247">
    <property type="component" value="Unassembled WGS sequence"/>
</dbReference>